<organism evidence="2 3">
    <name type="scientific">Phytophthora cactorum</name>
    <dbReference type="NCBI Taxonomy" id="29920"/>
    <lineage>
        <taxon>Eukaryota</taxon>
        <taxon>Sar</taxon>
        <taxon>Stramenopiles</taxon>
        <taxon>Oomycota</taxon>
        <taxon>Peronosporomycetes</taxon>
        <taxon>Peronosporales</taxon>
        <taxon>Peronosporaceae</taxon>
        <taxon>Phytophthora</taxon>
    </lineage>
</organism>
<evidence type="ECO:0000313" key="3">
    <source>
        <dbReference type="Proteomes" id="UP000736787"/>
    </source>
</evidence>
<feature type="compositionally biased region" description="Acidic residues" evidence="1">
    <location>
        <begin position="19"/>
        <end position="29"/>
    </location>
</feature>
<comment type="caution">
    <text evidence="2">The sequence shown here is derived from an EMBL/GenBank/DDBJ whole genome shotgun (WGS) entry which is preliminary data.</text>
</comment>
<dbReference type="Proteomes" id="UP000736787">
    <property type="component" value="Unassembled WGS sequence"/>
</dbReference>
<protein>
    <submittedName>
        <fullName evidence="2">Uncharacterized protein</fullName>
    </submittedName>
</protein>
<proteinExistence type="predicted"/>
<dbReference type="AlphaFoldDB" id="A0A8T1DHB6"/>
<evidence type="ECO:0000313" key="2">
    <source>
        <dbReference type="EMBL" id="KAG2938442.1"/>
    </source>
</evidence>
<gene>
    <name evidence="2" type="ORF">PC117_g11258</name>
</gene>
<reference evidence="2" key="1">
    <citation type="submission" date="2018-10" db="EMBL/GenBank/DDBJ databases">
        <title>Effector identification in a new, highly contiguous assembly of the strawberry crown rot pathogen Phytophthora cactorum.</title>
        <authorList>
            <person name="Armitage A.D."/>
            <person name="Nellist C.F."/>
            <person name="Bates H."/>
            <person name="Vickerstaff R.J."/>
            <person name="Harrison R.J."/>
        </authorList>
    </citation>
    <scope>NUCLEOTIDE SEQUENCE</scope>
    <source>
        <strain evidence="2">4040</strain>
    </source>
</reference>
<sequence>MERQHSLDAIEEAPWSEREEMDDEEDDFDCREALKPSQMLSL</sequence>
<name>A0A8T1DHB6_9STRA</name>
<feature type="region of interest" description="Disordered" evidence="1">
    <location>
        <begin position="1"/>
        <end position="42"/>
    </location>
</feature>
<dbReference type="EMBL" id="RCMK01000287">
    <property type="protein sequence ID" value="KAG2938442.1"/>
    <property type="molecule type" value="Genomic_DNA"/>
</dbReference>
<evidence type="ECO:0000256" key="1">
    <source>
        <dbReference type="SAM" id="MobiDB-lite"/>
    </source>
</evidence>
<accession>A0A8T1DHB6</accession>